<dbReference type="GO" id="GO:0007265">
    <property type="term" value="P:Ras protein signal transduction"/>
    <property type="evidence" value="ECO:0007669"/>
    <property type="project" value="TreeGrafter"/>
</dbReference>
<accession>A0A0W0CUY4</accession>
<evidence type="ECO:0000256" key="4">
    <source>
        <dbReference type="ARBA" id="ARBA00023306"/>
    </source>
</evidence>
<evidence type="ECO:0000256" key="3">
    <source>
        <dbReference type="ARBA" id="ARBA00022658"/>
    </source>
</evidence>
<dbReference type="CDD" id="cd06224">
    <property type="entry name" value="REM"/>
    <property type="match status" value="1"/>
</dbReference>
<organism evidence="11 12">
    <name type="scientific">Candida glabrata</name>
    <name type="common">Yeast</name>
    <name type="synonym">Torulopsis glabrata</name>
    <dbReference type="NCBI Taxonomy" id="5478"/>
    <lineage>
        <taxon>Eukaryota</taxon>
        <taxon>Fungi</taxon>
        <taxon>Dikarya</taxon>
        <taxon>Ascomycota</taxon>
        <taxon>Saccharomycotina</taxon>
        <taxon>Saccharomycetes</taxon>
        <taxon>Saccharomycetales</taxon>
        <taxon>Saccharomycetaceae</taxon>
        <taxon>Nakaseomyces</taxon>
    </lineage>
</organism>
<evidence type="ECO:0000259" key="10">
    <source>
        <dbReference type="PROSITE" id="PS50212"/>
    </source>
</evidence>
<dbReference type="SMART" id="SM00229">
    <property type="entry name" value="RasGEFN"/>
    <property type="match status" value="1"/>
</dbReference>
<dbReference type="VEuPathDB" id="FungiDB:GWK60_D06699"/>
<dbReference type="InterPro" id="IPR036028">
    <property type="entry name" value="SH3-like_dom_sf"/>
</dbReference>
<dbReference type="InterPro" id="IPR019804">
    <property type="entry name" value="Ras_G-nucl-exch_fac_CS"/>
</dbReference>
<dbReference type="PROSITE" id="PS50002">
    <property type="entry name" value="SH3"/>
    <property type="match status" value="1"/>
</dbReference>
<dbReference type="InterPro" id="IPR001895">
    <property type="entry name" value="RASGEF_cat_dom"/>
</dbReference>
<dbReference type="InterPro" id="IPR036964">
    <property type="entry name" value="RASGEF_cat_dom_sf"/>
</dbReference>
<dbReference type="SMART" id="SM00147">
    <property type="entry name" value="RasGEF"/>
    <property type="match status" value="1"/>
</dbReference>
<evidence type="ECO:0000256" key="6">
    <source>
        <dbReference type="PROSITE-ProRule" id="PRU00192"/>
    </source>
</evidence>
<proteinExistence type="predicted"/>
<dbReference type="CDD" id="cd00155">
    <property type="entry name" value="RasGEF"/>
    <property type="match status" value="1"/>
</dbReference>
<gene>
    <name evidence="11" type="ORF">AO440_000878</name>
</gene>
<feature type="domain" description="N-terminal Ras-GEF" evidence="10">
    <location>
        <begin position="810"/>
        <end position="943"/>
    </location>
</feature>
<dbReference type="SUPFAM" id="SSF50044">
    <property type="entry name" value="SH3-domain"/>
    <property type="match status" value="1"/>
</dbReference>
<dbReference type="SUPFAM" id="SSF48366">
    <property type="entry name" value="Ras GEF"/>
    <property type="match status" value="1"/>
</dbReference>
<dbReference type="InterPro" id="IPR023578">
    <property type="entry name" value="Ras_GEF_dom_sf"/>
</dbReference>
<dbReference type="InterPro" id="IPR000651">
    <property type="entry name" value="Ras-like_Gua-exchang_fac_N"/>
</dbReference>
<feature type="compositionally biased region" description="Low complexity" evidence="7">
    <location>
        <begin position="411"/>
        <end position="441"/>
    </location>
</feature>
<feature type="compositionally biased region" description="Basic residues" evidence="7">
    <location>
        <begin position="1283"/>
        <end position="1301"/>
    </location>
</feature>
<dbReference type="PROSITE" id="PS50009">
    <property type="entry name" value="RASGEF_CAT"/>
    <property type="match status" value="1"/>
</dbReference>
<dbReference type="Pfam" id="PF00617">
    <property type="entry name" value="RasGEF"/>
    <property type="match status" value="1"/>
</dbReference>
<dbReference type="GO" id="GO:0005886">
    <property type="term" value="C:plasma membrane"/>
    <property type="evidence" value="ECO:0007669"/>
    <property type="project" value="TreeGrafter"/>
</dbReference>
<dbReference type="EMBL" id="LLZZ01000136">
    <property type="protein sequence ID" value="KTB00716.1"/>
    <property type="molecule type" value="Genomic_DNA"/>
</dbReference>
<comment type="caution">
    <text evidence="11">The sequence shown here is derived from an EMBL/GenBank/DDBJ whole genome shotgun (WGS) entry which is preliminary data.</text>
</comment>
<dbReference type="PANTHER" id="PTHR23113">
    <property type="entry name" value="GUANINE NUCLEOTIDE EXCHANGE FACTOR"/>
    <property type="match status" value="1"/>
</dbReference>
<dbReference type="Pfam" id="PF00618">
    <property type="entry name" value="RasGEF_N"/>
    <property type="match status" value="1"/>
</dbReference>
<evidence type="ECO:0000256" key="7">
    <source>
        <dbReference type="SAM" id="MobiDB-lite"/>
    </source>
</evidence>
<dbReference type="Gene3D" id="2.30.30.40">
    <property type="entry name" value="SH3 Domains"/>
    <property type="match status" value="1"/>
</dbReference>
<evidence type="ECO:0000256" key="1">
    <source>
        <dbReference type="ARBA" id="ARBA00022443"/>
    </source>
</evidence>
<evidence type="ECO:0000259" key="8">
    <source>
        <dbReference type="PROSITE" id="PS50002"/>
    </source>
</evidence>
<dbReference type="VEuPathDB" id="FungiDB:B1J91_D06512g"/>
<dbReference type="Gene3D" id="1.20.870.10">
    <property type="entry name" value="Son of sevenless (SoS) protein Chain: S domain 1"/>
    <property type="match status" value="1"/>
</dbReference>
<keyword evidence="2 11" id="KW-0132">Cell division</keyword>
<dbReference type="CDD" id="cd11883">
    <property type="entry name" value="SH3_Sdc25"/>
    <property type="match status" value="1"/>
</dbReference>
<evidence type="ECO:0000256" key="2">
    <source>
        <dbReference type="ARBA" id="ARBA00022618"/>
    </source>
</evidence>
<evidence type="ECO:0000313" key="11">
    <source>
        <dbReference type="EMBL" id="KTB00716.1"/>
    </source>
</evidence>
<reference evidence="11 12" key="1">
    <citation type="submission" date="2015-10" db="EMBL/GenBank/DDBJ databases">
        <title>Draft genomes sequences of Candida glabrata isolates 1A, 1B, 2A, 2B, 3A and 3B.</title>
        <authorList>
            <person name="Haavelsrud O.E."/>
            <person name="Gaustad P."/>
        </authorList>
    </citation>
    <scope>NUCLEOTIDE SEQUENCE [LARGE SCALE GENOMIC DNA]</scope>
    <source>
        <strain evidence="11">910700640</strain>
    </source>
</reference>
<keyword evidence="1 6" id="KW-0728">SH3 domain</keyword>
<keyword evidence="3 5" id="KW-0344">Guanine-nucleotide releasing factor</keyword>
<dbReference type="VEuPathDB" id="FungiDB:GVI51_D06501"/>
<keyword evidence="4" id="KW-0131">Cell cycle</keyword>
<dbReference type="PANTHER" id="PTHR23113:SF368">
    <property type="entry name" value="CELL DIVISION CONTROL PROTEIN 25"/>
    <property type="match status" value="1"/>
</dbReference>
<evidence type="ECO:0000256" key="5">
    <source>
        <dbReference type="PROSITE-ProRule" id="PRU00168"/>
    </source>
</evidence>
<evidence type="ECO:0000313" key="12">
    <source>
        <dbReference type="Proteomes" id="UP000054886"/>
    </source>
</evidence>
<feature type="domain" description="SH3" evidence="8">
    <location>
        <begin position="14"/>
        <end position="92"/>
    </location>
</feature>
<dbReference type="Proteomes" id="UP000054886">
    <property type="component" value="Unassembled WGS sequence"/>
</dbReference>
<dbReference type="PROSITE" id="PS50212">
    <property type="entry name" value="RASGEF_NTER"/>
    <property type="match status" value="1"/>
</dbReference>
<protein>
    <submittedName>
        <fullName evidence="11">Cell division control protein 25</fullName>
    </submittedName>
</protein>
<dbReference type="SMART" id="SM00326">
    <property type="entry name" value="SH3"/>
    <property type="match status" value="1"/>
</dbReference>
<feature type="region of interest" description="Disordered" evidence="7">
    <location>
        <begin position="397"/>
        <end position="453"/>
    </location>
</feature>
<dbReference type="GO" id="GO:0051301">
    <property type="term" value="P:cell division"/>
    <property type="evidence" value="ECO:0007669"/>
    <property type="project" value="UniProtKB-KW"/>
</dbReference>
<dbReference type="PROSITE" id="PS00720">
    <property type="entry name" value="RASGEF"/>
    <property type="match status" value="1"/>
</dbReference>
<dbReference type="InterPro" id="IPR008937">
    <property type="entry name" value="Ras-like_GEF"/>
</dbReference>
<feature type="domain" description="Ras-GEF" evidence="9">
    <location>
        <begin position="992"/>
        <end position="1229"/>
    </location>
</feature>
<dbReference type="Gene3D" id="1.10.840.10">
    <property type="entry name" value="Ras guanine-nucleotide exchange factors catalytic domain"/>
    <property type="match status" value="1"/>
</dbReference>
<dbReference type="GO" id="GO:0005085">
    <property type="term" value="F:guanyl-nucleotide exchange factor activity"/>
    <property type="evidence" value="ECO:0007669"/>
    <property type="project" value="UniProtKB-KW"/>
</dbReference>
<dbReference type="InterPro" id="IPR001452">
    <property type="entry name" value="SH3_domain"/>
</dbReference>
<evidence type="ECO:0000259" key="9">
    <source>
        <dbReference type="PROSITE" id="PS50009"/>
    </source>
</evidence>
<name>A0A0W0CUY4_CANGB</name>
<feature type="compositionally biased region" description="Basic residues" evidence="7">
    <location>
        <begin position="1259"/>
        <end position="1269"/>
    </location>
</feature>
<sequence>MNTPNTPKPEVGFKPIDIVRAISDYYIHDEIKDHNKLTFFKGDIIYIVTKLDSGWWDGVLVEDNLVYTSRGSKTGSVVRGWLPSSYVRSLILTTDTANKPGSIYSGTEVVPEIITPDISVLNNTEKLRNSITSMINEAPKAAKLKPDPECYDDATSYYIPADRNLFYLNDSDIVTWNQLFVVLNHYLDKTKECFTKSYDEVSHISEKRKSFRPEFRYNYTLLGAYVTYLIQACEILKESTPPETIDPVKKHKVIKLLSEDLIHCLGVISESAHVWYNHSYYTSYSRSSHQQGNNSTNDTDIDKTLIISRCYDVALESFDKIHDQFNILFDMLNEFSVRHKSFIIPQLFPRFMRLSFNGGSWSNPFLLPPNKLASQNPISSYYPPAIENVLERTSGYHRNKRRNSVLSSPFSGTNSLGSSRNSSSGNLSAAGQQRSSAGSFSTTSKHTDKPSRKSTGLFAQYLHANKNYPVVNPSNINACKDKFKNYDNKIGKFPLSRDTLELLEKRKGQIHVSFSEFNELDKNEEEDIPVKPSSIETMTSTAPSRSKVIQSLEANFRTYKEINTTVLIINILENLDLTMFTKMRHIVVNGGIYGWEFEKYQDLMRHTLVSVAYSVEEFYKIKQTFHDIAMRLIMCSQHTTLEDPYVFSTMKSNYPVGALDPISIDTLTICSKADISAYGSYLLKKEDIIRKSIYERLLREDAEFNYDTYYSVCADFRDARQKYVEMADAACAVVSKLVEERDKILNYAARTMQSELVAKLLEDEEINEYIEEEDSYYKNESNVVVCPDDKIEFVPWYLQPNYTAEVIFDSKGRMKGANKRDLFEYLFQSSSLDMPFAITMLITFRTIFTSTEFIVNIIERFEEAPPENLSYEEYNDWIEKKYLPNKERVIYLLWKLFTFFWNERYMDFPVALLENCIKTAQRENIAYANELYTSLNEIKANNQTSEYSYWSLLEPSTEIFEYNNDLKRTGFSNLVHDAKFTANVYESILDIPAENVAQQLALIEENLYEKITIFDCLDRVWGCKQCDFGGSKNISEFISFANSITKYVSYKILQYDTAAKRGQAIGYFIKVARISYEINNFSSMTAIISGIYASPVNRLHESWKLVSRELQNTLRELDDLMISTKNFLKYRLTLKNVGNRPCIPFFGVYLSDLLFTHNGNPDYVDKSRGTVNFTKRFRIFDIIQEIFHYKKVKYEYKADLDIIHHIMNVAENVPDVENQYHLSLQLEPRSKSTSTSSSGDTATIVDVKKEEESQQTPKKGIRKHFHMKSKNPENKVLVNKGKEKSRKKSSGFRFFGSRKSRSISTDAS</sequence>
<dbReference type="VEuPathDB" id="FungiDB:CAGL0D06512g"/>
<feature type="region of interest" description="Disordered" evidence="7">
    <location>
        <begin position="1227"/>
        <end position="1308"/>
    </location>
</feature>